<evidence type="ECO:0000313" key="1">
    <source>
        <dbReference type="EMBL" id="QSS61053.1"/>
    </source>
</evidence>
<dbReference type="AlphaFoldDB" id="A0A8A1M8I7"/>
<sequence>MDEATKTTQLLVKATTPLHHAGSNPGRKRRIKHGNRHFREVGKVGTIWSQQPYVPPQLDMEIGIAGRAGSVGASASCGLAWGKERLVGVNWYGVKAAGTLDASCVQLVYAVPGVFPP</sequence>
<evidence type="ECO:0000313" key="2">
    <source>
        <dbReference type="Proteomes" id="UP000663671"/>
    </source>
</evidence>
<dbReference type="OrthoDB" id="10572796at2759"/>
<organism evidence="1 2">
    <name type="scientific">Ajellomyces capsulatus</name>
    <name type="common">Darling's disease fungus</name>
    <name type="synonym">Histoplasma capsulatum</name>
    <dbReference type="NCBI Taxonomy" id="5037"/>
    <lineage>
        <taxon>Eukaryota</taxon>
        <taxon>Fungi</taxon>
        <taxon>Dikarya</taxon>
        <taxon>Ascomycota</taxon>
        <taxon>Pezizomycotina</taxon>
        <taxon>Eurotiomycetes</taxon>
        <taxon>Eurotiomycetidae</taxon>
        <taxon>Onygenales</taxon>
        <taxon>Ajellomycetaceae</taxon>
        <taxon>Histoplasma</taxon>
    </lineage>
</organism>
<dbReference type="EMBL" id="CP069110">
    <property type="protein sequence ID" value="QSS61053.1"/>
    <property type="molecule type" value="Genomic_DNA"/>
</dbReference>
<name>A0A8A1M8I7_AJECA</name>
<gene>
    <name evidence="1" type="ORF">I7I51_05861</name>
</gene>
<protein>
    <submittedName>
        <fullName evidence="1">Uncharacterized protein</fullName>
    </submittedName>
</protein>
<accession>A0A8A1M8I7</accession>
<proteinExistence type="predicted"/>
<dbReference type="VEuPathDB" id="FungiDB:I7I51_05861"/>
<dbReference type="Proteomes" id="UP000663671">
    <property type="component" value="Chromosome 4"/>
</dbReference>
<reference evidence="1" key="1">
    <citation type="submission" date="2021-01" db="EMBL/GenBank/DDBJ databases">
        <title>Chromosome-level genome assembly of a human fungal pathogen reveals clustering of transcriptionally co-regulated genes.</title>
        <authorList>
            <person name="Voorhies M."/>
            <person name="Cohen S."/>
            <person name="Shea T.P."/>
            <person name="Petrus S."/>
            <person name="Munoz J.F."/>
            <person name="Poplawski S."/>
            <person name="Goldman W.E."/>
            <person name="Michael T."/>
            <person name="Cuomo C.A."/>
            <person name="Sil A."/>
            <person name="Beyhan S."/>
        </authorList>
    </citation>
    <scope>NUCLEOTIDE SEQUENCE</scope>
    <source>
        <strain evidence="1">WU24</strain>
    </source>
</reference>